<protein>
    <recommendedName>
        <fullName evidence="2">non-specific serine/threonine protein kinase</fullName>
        <ecNumber evidence="2">2.7.11.1</ecNumber>
    </recommendedName>
</protein>
<dbReference type="FunFam" id="1.10.510.10:FF:000095">
    <property type="entry name" value="protein STRUBBELIG-RECEPTOR FAMILY 8"/>
    <property type="match status" value="1"/>
</dbReference>
<evidence type="ECO:0000259" key="14">
    <source>
        <dbReference type="PROSITE" id="PS50011"/>
    </source>
</evidence>
<keyword evidence="4 12" id="KW-0723">Serine/threonine-protein kinase</keyword>
<keyword evidence="3" id="KW-0472">Membrane</keyword>
<keyword evidence="6 11" id="KW-0547">Nucleotide-binding</keyword>
<feature type="binding site" evidence="11">
    <location>
        <position position="158"/>
    </location>
    <ligand>
        <name>ATP</name>
        <dbReference type="ChEBI" id="CHEBI:30616"/>
    </ligand>
</feature>
<evidence type="ECO:0000313" key="16">
    <source>
        <dbReference type="RefSeq" id="XP_004507915.1"/>
    </source>
</evidence>
<dbReference type="PROSITE" id="PS00107">
    <property type="entry name" value="PROTEIN_KINASE_ATP"/>
    <property type="match status" value="1"/>
</dbReference>
<evidence type="ECO:0000256" key="1">
    <source>
        <dbReference type="ARBA" id="ARBA00004236"/>
    </source>
</evidence>
<evidence type="ECO:0000256" key="9">
    <source>
        <dbReference type="ARBA" id="ARBA00047899"/>
    </source>
</evidence>
<dbReference type="Proteomes" id="UP000087171">
    <property type="component" value="Chromosome Ca7"/>
</dbReference>
<comment type="catalytic activity">
    <reaction evidence="9">
        <text>L-threonyl-[protein] + ATP = O-phospho-L-threonyl-[protein] + ADP + H(+)</text>
        <dbReference type="Rhea" id="RHEA:46608"/>
        <dbReference type="Rhea" id="RHEA-COMP:11060"/>
        <dbReference type="Rhea" id="RHEA-COMP:11605"/>
        <dbReference type="ChEBI" id="CHEBI:15378"/>
        <dbReference type="ChEBI" id="CHEBI:30013"/>
        <dbReference type="ChEBI" id="CHEBI:30616"/>
        <dbReference type="ChEBI" id="CHEBI:61977"/>
        <dbReference type="ChEBI" id="CHEBI:456216"/>
        <dbReference type="EC" id="2.7.11.1"/>
    </reaction>
</comment>
<reference evidence="16" key="2">
    <citation type="submission" date="2025-08" db="UniProtKB">
        <authorList>
            <consortium name="RefSeq"/>
        </authorList>
    </citation>
    <scope>IDENTIFICATION</scope>
    <source>
        <tissue evidence="16">Etiolated seedlings</tissue>
    </source>
</reference>
<dbReference type="PROSITE" id="PS50011">
    <property type="entry name" value="PROTEIN_KINASE_DOM"/>
    <property type="match status" value="1"/>
</dbReference>
<dbReference type="Gene3D" id="1.10.510.10">
    <property type="entry name" value="Transferase(Phosphotransferase) domain 1"/>
    <property type="match status" value="1"/>
</dbReference>
<evidence type="ECO:0000256" key="13">
    <source>
        <dbReference type="SAM" id="MobiDB-lite"/>
    </source>
</evidence>
<accession>A0A1S2YPH7</accession>
<dbReference type="InterPro" id="IPR017441">
    <property type="entry name" value="Protein_kinase_ATP_BS"/>
</dbReference>
<feature type="region of interest" description="Disordered" evidence="13">
    <location>
        <begin position="1"/>
        <end position="24"/>
    </location>
</feature>
<dbReference type="PaxDb" id="3827-XP_004507915.1"/>
<keyword evidence="8 11" id="KW-0067">ATP-binding</keyword>
<keyword evidence="7 16" id="KW-0418">Kinase</keyword>
<dbReference type="InterPro" id="IPR008271">
    <property type="entry name" value="Ser/Thr_kinase_AS"/>
</dbReference>
<evidence type="ECO:0000256" key="4">
    <source>
        <dbReference type="ARBA" id="ARBA00022527"/>
    </source>
</evidence>
<dbReference type="KEGG" id="cam:101514185"/>
<keyword evidence="15" id="KW-1185">Reference proteome</keyword>
<evidence type="ECO:0000256" key="12">
    <source>
        <dbReference type="RuleBase" id="RU000304"/>
    </source>
</evidence>
<dbReference type="CDD" id="cd14066">
    <property type="entry name" value="STKc_IRAK"/>
    <property type="match status" value="1"/>
</dbReference>
<dbReference type="OrthoDB" id="4062651at2759"/>
<dbReference type="STRING" id="3827.A0A1S2YPH7"/>
<dbReference type="GeneID" id="101514185"/>
<evidence type="ECO:0000256" key="10">
    <source>
        <dbReference type="ARBA" id="ARBA00048679"/>
    </source>
</evidence>
<evidence type="ECO:0000256" key="7">
    <source>
        <dbReference type="ARBA" id="ARBA00022777"/>
    </source>
</evidence>
<dbReference type="GO" id="GO:0005524">
    <property type="term" value="F:ATP binding"/>
    <property type="evidence" value="ECO:0007669"/>
    <property type="project" value="UniProtKB-UniRule"/>
</dbReference>
<dbReference type="Pfam" id="PF07714">
    <property type="entry name" value="PK_Tyr_Ser-Thr"/>
    <property type="match status" value="1"/>
</dbReference>
<feature type="compositionally biased region" description="Low complexity" evidence="13">
    <location>
        <begin position="44"/>
        <end position="77"/>
    </location>
</feature>
<dbReference type="FunFam" id="3.30.200.20:FF:000228">
    <property type="entry name" value="Serine/threonine-protein kinase BIK1"/>
    <property type="match status" value="1"/>
</dbReference>
<evidence type="ECO:0000256" key="2">
    <source>
        <dbReference type="ARBA" id="ARBA00012513"/>
    </source>
</evidence>
<evidence type="ECO:0000256" key="3">
    <source>
        <dbReference type="ARBA" id="ARBA00022475"/>
    </source>
</evidence>
<dbReference type="InterPro" id="IPR000719">
    <property type="entry name" value="Prot_kinase_dom"/>
</dbReference>
<dbReference type="InterPro" id="IPR001245">
    <property type="entry name" value="Ser-Thr/Tyr_kinase_cat_dom"/>
</dbReference>
<evidence type="ECO:0000256" key="5">
    <source>
        <dbReference type="ARBA" id="ARBA00022679"/>
    </source>
</evidence>
<dbReference type="InterPro" id="IPR050823">
    <property type="entry name" value="Plant_Ser_Thr_Prot_Kinase"/>
</dbReference>
<comment type="similarity">
    <text evidence="12">Belongs to the protein kinase superfamily.</text>
</comment>
<dbReference type="GO" id="GO:0005886">
    <property type="term" value="C:plasma membrane"/>
    <property type="evidence" value="ECO:0007669"/>
    <property type="project" value="UniProtKB-SubCell"/>
</dbReference>
<evidence type="ECO:0000256" key="11">
    <source>
        <dbReference type="PROSITE-ProRule" id="PRU10141"/>
    </source>
</evidence>
<dbReference type="GO" id="GO:0004674">
    <property type="term" value="F:protein serine/threonine kinase activity"/>
    <property type="evidence" value="ECO:0007669"/>
    <property type="project" value="UniProtKB-KW"/>
</dbReference>
<keyword evidence="3" id="KW-1003">Cell membrane</keyword>
<reference evidence="15" key="1">
    <citation type="journal article" date="2013" name="Nat. Biotechnol.">
        <title>Draft genome sequence of chickpea (Cicer arietinum) provides a resource for trait improvement.</title>
        <authorList>
            <person name="Varshney R.K."/>
            <person name="Song C."/>
            <person name="Saxena R.K."/>
            <person name="Azam S."/>
            <person name="Yu S."/>
            <person name="Sharpe A.G."/>
            <person name="Cannon S."/>
            <person name="Baek J."/>
            <person name="Rosen B.D."/>
            <person name="Tar'an B."/>
            <person name="Millan T."/>
            <person name="Zhang X."/>
            <person name="Ramsay L.D."/>
            <person name="Iwata A."/>
            <person name="Wang Y."/>
            <person name="Nelson W."/>
            <person name="Farmer A.D."/>
            <person name="Gaur P.M."/>
            <person name="Soderlund C."/>
            <person name="Penmetsa R.V."/>
            <person name="Xu C."/>
            <person name="Bharti A.K."/>
            <person name="He W."/>
            <person name="Winter P."/>
            <person name="Zhao S."/>
            <person name="Hane J.K."/>
            <person name="Carrasquilla-Garcia N."/>
            <person name="Condie J.A."/>
            <person name="Upadhyaya H.D."/>
            <person name="Luo M.C."/>
            <person name="Thudi M."/>
            <person name="Gowda C.L."/>
            <person name="Singh N.P."/>
            <person name="Lichtenzveig J."/>
            <person name="Gali K.K."/>
            <person name="Rubio J."/>
            <person name="Nadarajan N."/>
            <person name="Dolezel J."/>
            <person name="Bansal K.C."/>
            <person name="Xu X."/>
            <person name="Edwards D."/>
            <person name="Zhang G."/>
            <person name="Kahl G."/>
            <person name="Gil J."/>
            <person name="Singh K.B."/>
            <person name="Datta S.K."/>
            <person name="Jackson S.A."/>
            <person name="Wang J."/>
            <person name="Cook D.R."/>
        </authorList>
    </citation>
    <scope>NUCLEOTIDE SEQUENCE [LARGE SCALE GENOMIC DNA]</scope>
    <source>
        <strain evidence="15">cv. CDC Frontier</strain>
    </source>
</reference>
<gene>
    <name evidence="16" type="primary">LOC101514185</name>
</gene>
<feature type="domain" description="Protein kinase" evidence="14">
    <location>
        <begin position="121"/>
        <end position="404"/>
    </location>
</feature>
<dbReference type="InterPro" id="IPR011009">
    <property type="entry name" value="Kinase-like_dom_sf"/>
</dbReference>
<dbReference type="EC" id="2.7.11.1" evidence="2"/>
<evidence type="ECO:0000256" key="8">
    <source>
        <dbReference type="ARBA" id="ARBA00022840"/>
    </source>
</evidence>
<dbReference type="RefSeq" id="XP_004507915.1">
    <property type="nucleotide sequence ID" value="XM_004507858.3"/>
</dbReference>
<dbReference type="PANTHER" id="PTHR45621">
    <property type="entry name" value="OS01G0588500 PROTEIN-RELATED"/>
    <property type="match status" value="1"/>
</dbReference>
<feature type="region of interest" description="Disordered" evidence="13">
    <location>
        <begin position="44"/>
        <end position="85"/>
    </location>
</feature>
<organism evidence="15 16">
    <name type="scientific">Cicer arietinum</name>
    <name type="common">Chickpea</name>
    <name type="synonym">Garbanzo</name>
    <dbReference type="NCBI Taxonomy" id="3827"/>
    <lineage>
        <taxon>Eukaryota</taxon>
        <taxon>Viridiplantae</taxon>
        <taxon>Streptophyta</taxon>
        <taxon>Embryophyta</taxon>
        <taxon>Tracheophyta</taxon>
        <taxon>Spermatophyta</taxon>
        <taxon>Magnoliopsida</taxon>
        <taxon>eudicotyledons</taxon>
        <taxon>Gunneridae</taxon>
        <taxon>Pentapetalae</taxon>
        <taxon>rosids</taxon>
        <taxon>fabids</taxon>
        <taxon>Fabales</taxon>
        <taxon>Fabaceae</taxon>
        <taxon>Papilionoideae</taxon>
        <taxon>50 kb inversion clade</taxon>
        <taxon>NPAAA clade</taxon>
        <taxon>Hologalegina</taxon>
        <taxon>IRL clade</taxon>
        <taxon>Cicereae</taxon>
        <taxon>Cicer</taxon>
    </lineage>
</organism>
<proteinExistence type="inferred from homology"/>
<dbReference type="Gene3D" id="3.30.200.20">
    <property type="entry name" value="Phosphorylase Kinase, domain 1"/>
    <property type="match status" value="1"/>
</dbReference>
<dbReference type="PROSITE" id="PS00108">
    <property type="entry name" value="PROTEIN_KINASE_ST"/>
    <property type="match status" value="1"/>
</dbReference>
<name>A0A1S2YPH7_CICAR</name>
<comment type="catalytic activity">
    <reaction evidence="10">
        <text>L-seryl-[protein] + ATP = O-phospho-L-seryl-[protein] + ADP + H(+)</text>
        <dbReference type="Rhea" id="RHEA:17989"/>
        <dbReference type="Rhea" id="RHEA-COMP:9863"/>
        <dbReference type="Rhea" id="RHEA-COMP:11604"/>
        <dbReference type="ChEBI" id="CHEBI:15378"/>
        <dbReference type="ChEBI" id="CHEBI:29999"/>
        <dbReference type="ChEBI" id="CHEBI:30616"/>
        <dbReference type="ChEBI" id="CHEBI:83421"/>
        <dbReference type="ChEBI" id="CHEBI:456216"/>
        <dbReference type="EC" id="2.7.11.1"/>
    </reaction>
</comment>
<sequence length="433" mass="47832">MGNCNCLSLQPDDNPAPASETNNLSGRSIRLSAGLSNLRLIQNGNSTSLGRSSNSGRNSRLFSSSNNHSTGNNTSTSFWGSENSQASRVRDDEEFPYGQILDAANLKVFTLAELKEATKNFRLDSVLGEGGFGRVFKGLIKKSSGSKRGEGLTIAIKKLNSESRQGVAEWQSEVNFLGRLSHPNLVKLLGFGREDGELFLVYEFMHRGSLDNHLFGRGSNVRPLSWDRRLKVMIGAARGLNFLHSLEKKIIYRDFKPSNILLDKAYTSKLSDFGLARSVPSDDHTHVSTQVVGTCGYAAPEYIRTGHLYVKSDVYGFGIVLLEILTGKSINDITRLRQTNSLCDWLKSNLLNRGKLRSNMDARLEGKYPPNLASQLAQLALKCIQTEPKVRPSMKEVLEKLEQIEAANEKPADTIKKTNTSRVVQQHGRLDGG</sequence>
<dbReference type="eggNOG" id="KOG1187">
    <property type="taxonomic scope" value="Eukaryota"/>
</dbReference>
<evidence type="ECO:0000313" key="15">
    <source>
        <dbReference type="Proteomes" id="UP000087171"/>
    </source>
</evidence>
<dbReference type="AlphaFoldDB" id="A0A1S2YPH7"/>
<keyword evidence="5" id="KW-0808">Transferase</keyword>
<dbReference type="SUPFAM" id="SSF56112">
    <property type="entry name" value="Protein kinase-like (PK-like)"/>
    <property type="match status" value="1"/>
</dbReference>
<evidence type="ECO:0000256" key="6">
    <source>
        <dbReference type="ARBA" id="ARBA00022741"/>
    </source>
</evidence>
<feature type="region of interest" description="Disordered" evidence="13">
    <location>
        <begin position="410"/>
        <end position="433"/>
    </location>
</feature>
<comment type="subcellular location">
    <subcellularLocation>
        <location evidence="1">Cell membrane</location>
    </subcellularLocation>
</comment>